<evidence type="ECO:0000256" key="1">
    <source>
        <dbReference type="ARBA" id="ARBA00011900"/>
    </source>
</evidence>
<dbReference type="PANTHER" id="PTHR33841">
    <property type="entry name" value="DNA METHYLTRANSFERASE YEEA-RELATED"/>
    <property type="match status" value="1"/>
</dbReference>
<keyword evidence="2" id="KW-0489">Methyltransferase</keyword>
<feature type="domain" description="Type II methyltransferase M.TaqI-like" evidence="6">
    <location>
        <begin position="836"/>
        <end position="911"/>
    </location>
</feature>
<dbReference type="InterPro" id="IPR050953">
    <property type="entry name" value="N4_N6_ade-DNA_methylase"/>
</dbReference>
<evidence type="ECO:0000256" key="4">
    <source>
        <dbReference type="ARBA" id="ARBA00022691"/>
    </source>
</evidence>
<comment type="catalytic activity">
    <reaction evidence="5">
        <text>a 2'-deoxyadenosine in DNA + S-adenosyl-L-methionine = an N(6)-methyl-2'-deoxyadenosine in DNA + S-adenosyl-L-homocysteine + H(+)</text>
        <dbReference type="Rhea" id="RHEA:15197"/>
        <dbReference type="Rhea" id="RHEA-COMP:12418"/>
        <dbReference type="Rhea" id="RHEA-COMP:12419"/>
        <dbReference type="ChEBI" id="CHEBI:15378"/>
        <dbReference type="ChEBI" id="CHEBI:57856"/>
        <dbReference type="ChEBI" id="CHEBI:59789"/>
        <dbReference type="ChEBI" id="CHEBI:90615"/>
        <dbReference type="ChEBI" id="CHEBI:90616"/>
        <dbReference type="EC" id="2.1.1.72"/>
    </reaction>
</comment>
<dbReference type="PANTHER" id="PTHR33841:SF1">
    <property type="entry name" value="DNA METHYLTRANSFERASE A"/>
    <property type="match status" value="1"/>
</dbReference>
<dbReference type="GO" id="GO:0009007">
    <property type="term" value="F:site-specific DNA-methyltransferase (adenine-specific) activity"/>
    <property type="evidence" value="ECO:0007669"/>
    <property type="project" value="UniProtKB-EC"/>
</dbReference>
<dbReference type="InterPro" id="IPR029063">
    <property type="entry name" value="SAM-dependent_MTases_sf"/>
</dbReference>
<dbReference type="GO" id="GO:0006304">
    <property type="term" value="P:DNA modification"/>
    <property type="evidence" value="ECO:0007669"/>
    <property type="project" value="InterPro"/>
</dbReference>
<comment type="caution">
    <text evidence="7">The sequence shown here is derived from an EMBL/GenBank/DDBJ whole genome shotgun (WGS) entry which is preliminary data.</text>
</comment>
<keyword evidence="3" id="KW-0808">Transferase</keyword>
<accession>A0A0F9QGW1</accession>
<dbReference type="EC" id="2.1.1.72" evidence="1"/>
<dbReference type="PRINTS" id="PR00507">
    <property type="entry name" value="N12N6MTFRASE"/>
</dbReference>
<reference evidence="7" key="1">
    <citation type="journal article" date="2015" name="Nature">
        <title>Complex archaea that bridge the gap between prokaryotes and eukaryotes.</title>
        <authorList>
            <person name="Spang A."/>
            <person name="Saw J.H."/>
            <person name="Jorgensen S.L."/>
            <person name="Zaremba-Niedzwiedzka K."/>
            <person name="Martijn J."/>
            <person name="Lind A.E."/>
            <person name="van Eijk R."/>
            <person name="Schleper C."/>
            <person name="Guy L."/>
            <person name="Ettema T.J."/>
        </authorList>
    </citation>
    <scope>NUCLEOTIDE SEQUENCE</scope>
</reference>
<gene>
    <name evidence="7" type="ORF">LCGC14_1096230</name>
</gene>
<dbReference type="InterPro" id="IPR011639">
    <property type="entry name" value="MethylTrfase_TaqI-like_dom"/>
</dbReference>
<dbReference type="EMBL" id="LAZR01004906">
    <property type="protein sequence ID" value="KKN04558.1"/>
    <property type="molecule type" value="Genomic_DNA"/>
</dbReference>
<evidence type="ECO:0000256" key="2">
    <source>
        <dbReference type="ARBA" id="ARBA00022603"/>
    </source>
</evidence>
<evidence type="ECO:0000259" key="6">
    <source>
        <dbReference type="Pfam" id="PF07669"/>
    </source>
</evidence>
<protein>
    <recommendedName>
        <fullName evidence="1">site-specific DNA-methyltransferase (adenine-specific)</fullName>
        <ecNumber evidence="1">2.1.1.72</ecNumber>
    </recommendedName>
</protein>
<evidence type="ECO:0000256" key="3">
    <source>
        <dbReference type="ARBA" id="ARBA00022679"/>
    </source>
</evidence>
<feature type="domain" description="Type II methyltransferase M.TaqI-like" evidence="6">
    <location>
        <begin position="543"/>
        <end position="787"/>
    </location>
</feature>
<dbReference type="GO" id="GO:0032259">
    <property type="term" value="P:methylation"/>
    <property type="evidence" value="ECO:0007669"/>
    <property type="project" value="UniProtKB-KW"/>
</dbReference>
<keyword evidence="4" id="KW-0949">S-adenosyl-L-methionine</keyword>
<dbReference type="Pfam" id="PF07669">
    <property type="entry name" value="Eco57I"/>
    <property type="match status" value="2"/>
</dbReference>
<dbReference type="Gene3D" id="3.40.50.150">
    <property type="entry name" value="Vaccinia Virus protein VP39"/>
    <property type="match status" value="2"/>
</dbReference>
<dbReference type="SUPFAM" id="SSF53335">
    <property type="entry name" value="S-adenosyl-L-methionine-dependent methyltransferases"/>
    <property type="match status" value="1"/>
</dbReference>
<proteinExistence type="predicted"/>
<name>A0A0F9QGW1_9ZZZZ</name>
<sequence length="1334" mass="156417">MASKSALLRNIRPSGGLFTENILLKLRDNPNQLKIGKIDSFLEEDTKEERKKLTDKKQIIFDWCIQKWDEISPNIEEWSVEDLSKKWLIPLFTLFDHEIEDFEINKENLDEDSILKEFRISYQSLDHRDPFFHYVSINEDFDSKIDRNPQKKSHHNVCQQFINFSPDLKWLFLSNGRILRILTKYYHSYSKGYLEFDLENIFANRDEREFDTLYSIIHLSRFIPEYEDHLFLIDLLQKESVSEGIKVGDALRDNIHDAIELLGDELIQQNPRLQDLVLTDEFDKEEYYTELLRIIYRIIFILYAEQREMLPGVSTLYFEQFSLSSFRVLAEKPIKAEKNYDLWKKLFLTFQLVNKGNELLGVNSFNGSFFKNKYLSLILEYDLKLSNAILLRVIRKLTTSKINNVLQRVNFLEVTEEEIGAIYESLLDYKPYIDSNSQFQLIEGTERKSTGSYYTPKELIDILIRTTLQPLVEDRLEKAGDEVWQKEKAILDIKVCDPACGGGTFLLSVLDSLGKYLAEVRTGTDSPLEDELREARRDVLQHSIYGVDMNPLAVELAKISLWLRASVKDKPLNFLDNHIKCGNSLIGLGQKMEINEINPKAFEAISGNKATEIPPENKKLKNKAREIIRKEINERRKNGRTTLITSFFTEKKTADICSAKFKEIIDMPESDPKKIKEKERKYYSVRDNVNYQQALNEANIWTSTFFWPFEGESLGEIPRYTTIEQLRDEIVDPELNNLMDNIKNIAEKNQFFHWYIEFPEVFSTERQGFDCLLTNPPWETIQLKENEFFIGTNNDIINASNQSVRRKLIKALKVDNPELFNRYKITWQSTKKISQFLTSSGLYDLSARGTINTYALFTERCWALISPNGYVGIIVPTGLISSYHLQDLFRNLVKNRAILSLFDFENRKKLFDIDSRIRFCLITLGGRNISQEIIPMTFYALEPERLQEVLTLILNNKNLRESSLKLADDHFLILLEESDFELFNPNTLTCPSFRFKKDAEILKKIYKRTSILIKKNYETGEIVRNPWNIRFNTTFHMANDSKLFKNSNYLIQNDFRLKKNNAYQKESIQFFPLYEAKLINQYDHHFGTFQDVSEKDLKNGKCRSLTEDELKNIDLAITPRYWVNESDLKKKISLNDAEIKDFLIVYRCIARAVDARTMISTIIPYTACGHSLQILIIRGKIDPKLLCAFMANLNSIVLDFVIRNKISGANISNFVIEQIPVFTPESYNTRVLGLIYKRVLKLLYNSNILKSFAKFMSYEKEPFEWKFEDRELIQAELDAIFALLYNISKNELKYILNSFFVLEKKEMGKYNEFRTKRLILEAYNRFSKQKELFV</sequence>
<evidence type="ECO:0000313" key="7">
    <source>
        <dbReference type="EMBL" id="KKN04558.1"/>
    </source>
</evidence>
<organism evidence="7">
    <name type="scientific">marine sediment metagenome</name>
    <dbReference type="NCBI Taxonomy" id="412755"/>
    <lineage>
        <taxon>unclassified sequences</taxon>
        <taxon>metagenomes</taxon>
        <taxon>ecological metagenomes</taxon>
    </lineage>
</organism>
<evidence type="ECO:0000256" key="5">
    <source>
        <dbReference type="ARBA" id="ARBA00047942"/>
    </source>
</evidence>